<dbReference type="OMA" id="MVSYCGE"/>
<dbReference type="RefSeq" id="XP_026498130.2">
    <property type="nucleotide sequence ID" value="XM_026642345.2"/>
</dbReference>
<feature type="compositionally biased region" description="Basic and acidic residues" evidence="6">
    <location>
        <begin position="808"/>
        <end position="836"/>
    </location>
</feature>
<feature type="compositionally biased region" description="Basic residues" evidence="6">
    <location>
        <begin position="485"/>
        <end position="494"/>
    </location>
</feature>
<feature type="compositionally biased region" description="Basic residues" evidence="6">
    <location>
        <begin position="1"/>
        <end position="14"/>
    </location>
</feature>
<evidence type="ECO:0000259" key="7">
    <source>
        <dbReference type="PROSITE" id="PS50865"/>
    </source>
</evidence>
<feature type="compositionally biased region" description="Basic and acidic residues" evidence="6">
    <location>
        <begin position="262"/>
        <end position="273"/>
    </location>
</feature>
<feature type="compositionally biased region" description="Basic and acidic residues" evidence="6">
    <location>
        <begin position="164"/>
        <end position="179"/>
    </location>
</feature>
<feature type="region of interest" description="Disordered" evidence="6">
    <location>
        <begin position="66"/>
        <end position="110"/>
    </location>
</feature>
<organism evidence="8 9">
    <name type="scientific">Vanessa tameamea</name>
    <name type="common">Kamehameha butterfly</name>
    <dbReference type="NCBI Taxonomy" id="334116"/>
    <lineage>
        <taxon>Eukaryota</taxon>
        <taxon>Metazoa</taxon>
        <taxon>Ecdysozoa</taxon>
        <taxon>Arthropoda</taxon>
        <taxon>Hexapoda</taxon>
        <taxon>Insecta</taxon>
        <taxon>Pterygota</taxon>
        <taxon>Neoptera</taxon>
        <taxon>Endopterygota</taxon>
        <taxon>Lepidoptera</taxon>
        <taxon>Glossata</taxon>
        <taxon>Ditrysia</taxon>
        <taxon>Papilionoidea</taxon>
        <taxon>Nymphalidae</taxon>
        <taxon>Nymphalinae</taxon>
        <taxon>Vanessa</taxon>
    </lineage>
</organism>
<feature type="compositionally biased region" description="Basic residues" evidence="6">
    <location>
        <begin position="778"/>
        <end position="789"/>
    </location>
</feature>
<dbReference type="GO" id="GO:0008270">
    <property type="term" value="F:zinc ion binding"/>
    <property type="evidence" value="ECO:0007669"/>
    <property type="project" value="UniProtKB-KW"/>
</dbReference>
<dbReference type="PANTHER" id="PTHR28069:SF2">
    <property type="entry name" value="GH20023P"/>
    <property type="match status" value="1"/>
</dbReference>
<dbReference type="Proteomes" id="UP001652626">
    <property type="component" value="Chromosome 23"/>
</dbReference>
<feature type="compositionally biased region" description="Basic and acidic residues" evidence="6">
    <location>
        <begin position="903"/>
        <end position="912"/>
    </location>
</feature>
<evidence type="ECO:0000256" key="4">
    <source>
        <dbReference type="PROSITE-ProRule" id="PRU00134"/>
    </source>
</evidence>
<name>A0A8B8IM02_VANTA</name>
<evidence type="ECO:0000256" key="5">
    <source>
        <dbReference type="SAM" id="Coils"/>
    </source>
</evidence>
<evidence type="ECO:0000313" key="9">
    <source>
        <dbReference type="RefSeq" id="XP_026498130.2"/>
    </source>
</evidence>
<feature type="region of interest" description="Disordered" evidence="6">
    <location>
        <begin position="164"/>
        <end position="310"/>
    </location>
</feature>
<keyword evidence="8" id="KW-1185">Reference proteome</keyword>
<evidence type="ECO:0000256" key="3">
    <source>
        <dbReference type="ARBA" id="ARBA00022833"/>
    </source>
</evidence>
<dbReference type="Pfam" id="PF01753">
    <property type="entry name" value="zf-MYND"/>
    <property type="match status" value="1"/>
</dbReference>
<feature type="compositionally biased region" description="Low complexity" evidence="6">
    <location>
        <begin position="794"/>
        <end position="807"/>
    </location>
</feature>
<reference evidence="9" key="1">
    <citation type="submission" date="2025-08" db="UniProtKB">
        <authorList>
            <consortium name="RefSeq"/>
        </authorList>
    </citation>
    <scope>IDENTIFICATION</scope>
    <source>
        <tissue evidence="9">Whole body</tissue>
    </source>
</reference>
<dbReference type="Pfam" id="PF20179">
    <property type="entry name" value="MSS51_C"/>
    <property type="match status" value="1"/>
</dbReference>
<feature type="coiled-coil region" evidence="5">
    <location>
        <begin position="638"/>
        <end position="669"/>
    </location>
</feature>
<dbReference type="SUPFAM" id="SSF144232">
    <property type="entry name" value="HIT/MYND zinc finger-like"/>
    <property type="match status" value="1"/>
</dbReference>
<feature type="compositionally biased region" description="Acidic residues" evidence="6">
    <location>
        <begin position="222"/>
        <end position="231"/>
    </location>
</feature>
<keyword evidence="5" id="KW-0175">Coiled coil</keyword>
<keyword evidence="3" id="KW-0862">Zinc</keyword>
<dbReference type="PROSITE" id="PS50865">
    <property type="entry name" value="ZF_MYND_2"/>
    <property type="match status" value="1"/>
</dbReference>
<dbReference type="GeneID" id="113402164"/>
<feature type="region of interest" description="Disordered" evidence="6">
    <location>
        <begin position="1"/>
        <end position="46"/>
    </location>
</feature>
<evidence type="ECO:0000256" key="6">
    <source>
        <dbReference type="SAM" id="MobiDB-lite"/>
    </source>
</evidence>
<keyword evidence="2 4" id="KW-0863">Zinc-finger</keyword>
<feature type="compositionally biased region" description="Basic and acidic residues" evidence="6">
    <location>
        <begin position="24"/>
        <end position="46"/>
    </location>
</feature>
<feature type="compositionally biased region" description="Basic and acidic residues" evidence="6">
    <location>
        <begin position="284"/>
        <end position="300"/>
    </location>
</feature>
<proteinExistence type="predicted"/>
<feature type="compositionally biased region" description="Basic residues" evidence="6">
    <location>
        <begin position="274"/>
        <end position="283"/>
    </location>
</feature>
<dbReference type="PROSITE" id="PS01360">
    <property type="entry name" value="ZF_MYND_1"/>
    <property type="match status" value="1"/>
</dbReference>
<gene>
    <name evidence="9" type="primary">LOC113402164</name>
</gene>
<feature type="compositionally biased region" description="Basic residues" evidence="6">
    <location>
        <begin position="191"/>
        <end position="200"/>
    </location>
</feature>
<keyword evidence="1" id="KW-0479">Metal-binding</keyword>
<feature type="compositionally biased region" description="Polar residues" evidence="6">
    <location>
        <begin position="238"/>
        <end position="247"/>
    </location>
</feature>
<sequence>MNSKKSKTKNRPKPSKTSQNVDIVDTKDAEDPNKADESEKCESIKKEEITLPELNIDAAPEVIEQPIVPASEAPKKPKRSKAKKKQDTWIEPIAHDNLNTNTAKDDKKENIVETELQESVDVVPVARKKKTKSKKILDQPKADVEPQTLECEVKILDEKNTDINFDISHEEHQDTEAPKTSELLQKETIVSKKKKKKKHRHDSEKSDINDPCTLAFQKLLESSEDVNEENESEKASVDTINLTQDTMSAIPVLVTESNQTRDFQENVKDDASKSKKKNKKGKKQPPETESQIKKECKHEPEEDVGNVTTDKNITTENIELDTSAMDLNLKPKAKIVKPVQKKRKAKSESQNENIPESIEIDSENKINESTTQILNEPKMVSEDKIPDKSIQESEVTNISISLIDDTKDIENIALSEITDKIDSTGENLSTEVFSSLEALSKNEVENLVSEKSFDLPKIKEIPQEKDIIKTDSDKGSDNSGFVKVKTGKQKKKRQQNIDTVPEIIESVGPSTVKGSEINVLEHETSTNKDQKETYFEKHSDFVENSPKQDELETLSIATPDLIQYPRSTSQQHLDNNNNDTKIEEISTTDEFKLGIPIYTATPIIQGSGESPDAKTITEPIDIKVTEVTSPTISTSNDKNDIKSRIIEVNNDMEELRRSIERSLAELTGAEICTTEVDKEFEELFQNQMEDSQRTKRPEDKLESLQAEQLKSDETIMKLQKESVDTETVSVSKLNTIIEIKSDQVDPTINQPISTEDNTEKPDMESDAKSTVPICPARSKGKSKSKKKGKKETLSTSSNNSTTQQSDTTNKDTSKTSKSNSSDKSDQKPESSKEKGKQQSVNPAGDSDPNLKHLKLDLSFEPIENFEDALTSSADDVNKTFEIIVNETTESLRQNNPQINIIAPKEDTEEKNKDKKRKQNPASQPKNLLGKPNIPASSNKTDYKKEKNKPPNSIQAKVKIKDSVEIENFNKDLKESHIDGKNKLNKQSNGPDTYSYLSNTNEDFIYKYSFRKVFLQSSCHVCKKALIHRFPCKFCSLVFYCSQKHHDEDWARHQFLCFAVSTIAHLKEQKHIYADAQNITGQDYRVLRMQMILSCEKILKRKLVPWEQEALLYPRLCADSSCRQWKQTKLKDCEGCGQISYCADHPDHLPLSHQRWCKSYALYQNLVIYQQTKGRLEPKLPTKVMEHYRIPEKINEVLGATYEEKIDMDEIQYAALTQLASAPLTAAYGYQIYSTKMNSTCANGVLKKTTFTIHAVGTDLQFEADALNKWEIFFLHLRHDVQDLRVVLVGPDLNPSELPLELLGKIKLCENCHANERRVMFHFHDKETYHEYYSGEDFITPDVVCAFNPNIQRSSLYNIKDTWSSTIDSILQQKVPFIITSYNIEELERDISRVKEITRYNFNVISEAKHNPFSSLRPDRNFITDHEIPLLFKNYCFSILCGAF</sequence>
<feature type="domain" description="MYND-type" evidence="7">
    <location>
        <begin position="1018"/>
        <end position="1056"/>
    </location>
</feature>
<dbReference type="PANTHER" id="PTHR28069">
    <property type="entry name" value="GH20023P"/>
    <property type="match status" value="1"/>
</dbReference>
<feature type="region of interest" description="Disordered" evidence="6">
    <location>
        <begin position="747"/>
        <end position="852"/>
    </location>
</feature>
<feature type="compositionally biased region" description="Basic and acidic residues" evidence="6">
    <location>
        <begin position="466"/>
        <end position="476"/>
    </location>
</feature>
<evidence type="ECO:0000256" key="2">
    <source>
        <dbReference type="ARBA" id="ARBA00022771"/>
    </source>
</evidence>
<protein>
    <submittedName>
        <fullName evidence="9">Serine-rich adhesin for platelets isoform X1</fullName>
    </submittedName>
</protein>
<dbReference type="InterPro" id="IPR002893">
    <property type="entry name" value="Znf_MYND"/>
</dbReference>
<feature type="region of interest" description="Disordered" evidence="6">
    <location>
        <begin position="894"/>
        <end position="954"/>
    </location>
</feature>
<feature type="region of interest" description="Disordered" evidence="6">
    <location>
        <begin position="466"/>
        <end position="500"/>
    </location>
</feature>
<feature type="region of interest" description="Disordered" evidence="6">
    <location>
        <begin position="337"/>
        <end position="367"/>
    </location>
</feature>
<dbReference type="Gene3D" id="6.10.140.2220">
    <property type="match status" value="1"/>
</dbReference>
<accession>A0A8B8IM02</accession>
<evidence type="ECO:0000313" key="8">
    <source>
        <dbReference type="Proteomes" id="UP001652626"/>
    </source>
</evidence>
<dbReference type="InterPro" id="IPR046824">
    <property type="entry name" value="Mss51-like_C"/>
</dbReference>
<evidence type="ECO:0000256" key="1">
    <source>
        <dbReference type="ARBA" id="ARBA00022723"/>
    </source>
</evidence>
<dbReference type="OrthoDB" id="5282002at2759"/>
<feature type="compositionally biased region" description="Basic and acidic residues" evidence="6">
    <location>
        <begin position="757"/>
        <end position="767"/>
    </location>
</feature>